<dbReference type="FunFam" id="1.10.640.10:FF:000012">
    <property type="entry name" value="Blast:Peroxidasin homolog"/>
    <property type="match status" value="1"/>
</dbReference>
<keyword evidence="5" id="KW-0349">Heme</keyword>
<evidence type="ECO:0000256" key="2">
    <source>
        <dbReference type="ARBA" id="ARBA00022723"/>
    </source>
</evidence>
<dbReference type="Pfam" id="PF00481">
    <property type="entry name" value="PP2C"/>
    <property type="match status" value="1"/>
</dbReference>
<dbReference type="Proteomes" id="UP000075882">
    <property type="component" value="Unassembled WGS sequence"/>
</dbReference>
<accession>A0A8W7PEL0</accession>
<dbReference type="GO" id="GO:0046872">
    <property type="term" value="F:metal ion binding"/>
    <property type="evidence" value="ECO:0007669"/>
    <property type="project" value="UniProtKB-KW"/>
</dbReference>
<feature type="binding site" description="axial binding residue" evidence="5">
    <location>
        <position position="1473"/>
    </location>
    <ligand>
        <name>heme b</name>
        <dbReference type="ChEBI" id="CHEBI:60344"/>
    </ligand>
    <ligandPart>
        <name>Fe</name>
        <dbReference type="ChEBI" id="CHEBI:18248"/>
    </ligandPart>
</feature>
<dbReference type="VEuPathDB" id="VectorBase:ACON2_036545"/>
<dbReference type="VEuPathDB" id="VectorBase:ACON2_032493"/>
<dbReference type="InterPro" id="IPR000222">
    <property type="entry name" value="PP2C_BS"/>
</dbReference>
<dbReference type="Gene3D" id="1.10.640.10">
    <property type="entry name" value="Haem peroxidase domain superfamily, animal type"/>
    <property type="match status" value="3"/>
</dbReference>
<dbReference type="GO" id="GO:0006979">
    <property type="term" value="P:response to oxidative stress"/>
    <property type="evidence" value="ECO:0007669"/>
    <property type="project" value="InterPro"/>
</dbReference>
<dbReference type="EnsemblMetazoa" id="ACOM030102-RA">
    <property type="protein sequence ID" value="ACOM030102-PA.1"/>
    <property type="gene ID" value="ACOM030102"/>
</dbReference>
<organism evidence="8">
    <name type="scientific">Anopheles coluzzii</name>
    <name type="common">African malaria mosquito</name>
    <dbReference type="NCBI Taxonomy" id="1518534"/>
    <lineage>
        <taxon>Eukaryota</taxon>
        <taxon>Metazoa</taxon>
        <taxon>Ecdysozoa</taxon>
        <taxon>Arthropoda</taxon>
        <taxon>Hexapoda</taxon>
        <taxon>Insecta</taxon>
        <taxon>Pterygota</taxon>
        <taxon>Neoptera</taxon>
        <taxon>Endopterygota</taxon>
        <taxon>Diptera</taxon>
        <taxon>Nematocera</taxon>
        <taxon>Culicoidea</taxon>
        <taxon>Culicidae</taxon>
        <taxon>Anophelinae</taxon>
        <taxon>Anopheles</taxon>
    </lineage>
</organism>
<dbReference type="SMART" id="SM00332">
    <property type="entry name" value="PP2Cc"/>
    <property type="match status" value="1"/>
</dbReference>
<dbReference type="FunFam" id="1.10.640.10:FF:000017">
    <property type="entry name" value="Double peroxidase"/>
    <property type="match status" value="1"/>
</dbReference>
<protein>
    <recommendedName>
        <fullName evidence="7">PPM-type phosphatase domain-containing protein</fullName>
    </recommendedName>
</protein>
<dbReference type="InterPro" id="IPR001932">
    <property type="entry name" value="PPM-type_phosphatase-like_dom"/>
</dbReference>
<evidence type="ECO:0000256" key="4">
    <source>
        <dbReference type="ARBA" id="ARBA00022912"/>
    </source>
</evidence>
<dbReference type="GO" id="GO:0004601">
    <property type="term" value="F:peroxidase activity"/>
    <property type="evidence" value="ECO:0007669"/>
    <property type="project" value="UniProtKB-KW"/>
</dbReference>
<dbReference type="InterPro" id="IPR019791">
    <property type="entry name" value="Haem_peroxidase_animal"/>
</dbReference>
<dbReference type="GO" id="GO:0004721">
    <property type="term" value="F:phosphoprotein phosphatase activity"/>
    <property type="evidence" value="ECO:0007669"/>
    <property type="project" value="UniProtKB-KW"/>
</dbReference>
<evidence type="ECO:0000256" key="3">
    <source>
        <dbReference type="ARBA" id="ARBA00022801"/>
    </source>
</evidence>
<dbReference type="CDD" id="cd09823">
    <property type="entry name" value="peroxinectin_like"/>
    <property type="match status" value="1"/>
</dbReference>
<evidence type="ECO:0000259" key="7">
    <source>
        <dbReference type="PROSITE" id="PS51746"/>
    </source>
</evidence>
<dbReference type="PANTHER" id="PTHR11475:SF134">
    <property type="entry name" value="LD42267P"/>
    <property type="match status" value="1"/>
</dbReference>
<keyword evidence="4 6" id="KW-0904">Protein phosphatase</keyword>
<keyword evidence="5" id="KW-0408">Iron</keyword>
<evidence type="ECO:0000313" key="8">
    <source>
        <dbReference type="EnsemblMetazoa" id="ACOM030102-PA.1"/>
    </source>
</evidence>
<dbReference type="SUPFAM" id="SSF48113">
    <property type="entry name" value="Heme-dependent peroxidases"/>
    <property type="match status" value="2"/>
</dbReference>
<dbReference type="InterPro" id="IPR036457">
    <property type="entry name" value="PPM-type-like_dom_sf"/>
</dbReference>
<name>A0A8W7PEL0_ANOCL</name>
<keyword evidence="1" id="KW-0560">Oxidoreductase</keyword>
<dbReference type="PROSITE" id="PS01032">
    <property type="entry name" value="PPM_1"/>
    <property type="match status" value="1"/>
</dbReference>
<dbReference type="PRINTS" id="PR00457">
    <property type="entry name" value="ANPEROXIDASE"/>
</dbReference>
<keyword evidence="2 5" id="KW-0479">Metal-binding</keyword>
<dbReference type="PANTHER" id="PTHR11475">
    <property type="entry name" value="OXIDASE/PEROXIDASE"/>
    <property type="match status" value="1"/>
</dbReference>
<keyword evidence="1" id="KW-0575">Peroxidase</keyword>
<dbReference type="FunFam" id="1.10.640.10:FF:000006">
    <property type="entry name" value="Double oxidase: two peroxidase domains"/>
    <property type="match status" value="1"/>
</dbReference>
<evidence type="ECO:0000256" key="6">
    <source>
        <dbReference type="RuleBase" id="RU003465"/>
    </source>
</evidence>
<reference evidence="8" key="1">
    <citation type="submission" date="2022-08" db="UniProtKB">
        <authorList>
            <consortium name="EnsemblMetazoa"/>
        </authorList>
    </citation>
    <scope>IDENTIFICATION</scope>
</reference>
<dbReference type="PROSITE" id="PS51746">
    <property type="entry name" value="PPM_2"/>
    <property type="match status" value="1"/>
</dbReference>
<dbReference type="PROSITE" id="PS50292">
    <property type="entry name" value="PEROXIDASE_3"/>
    <property type="match status" value="2"/>
</dbReference>
<dbReference type="InterPro" id="IPR037120">
    <property type="entry name" value="Haem_peroxidase_sf_animal"/>
</dbReference>
<feature type="domain" description="PPM-type phosphatase" evidence="7">
    <location>
        <begin position="62"/>
        <end position="441"/>
    </location>
</feature>
<dbReference type="GO" id="GO:0020037">
    <property type="term" value="F:heme binding"/>
    <property type="evidence" value="ECO:0007669"/>
    <property type="project" value="InterPro"/>
</dbReference>
<evidence type="ECO:0000256" key="5">
    <source>
        <dbReference type="PIRSR" id="PIRSR619791-2"/>
    </source>
</evidence>
<dbReference type="Pfam" id="PF03098">
    <property type="entry name" value="An_peroxidase"/>
    <property type="match status" value="4"/>
</dbReference>
<dbReference type="InterPro" id="IPR010255">
    <property type="entry name" value="Haem_peroxidase_sf"/>
</dbReference>
<dbReference type="Gene3D" id="3.60.40.10">
    <property type="entry name" value="PPM-type phosphatase domain"/>
    <property type="match status" value="1"/>
</dbReference>
<proteinExistence type="inferred from homology"/>
<dbReference type="CDD" id="cd00143">
    <property type="entry name" value="PP2Cc"/>
    <property type="match status" value="1"/>
</dbReference>
<sequence>MSSCSRKILALRIHALAKTFNRCYHRATALHCPSGPPKLSPYDVNCILRTNEHTQEFFGGSVKSYDSNQLASNSPIEDSRSEASCVHTSGLLLGIFDGHGGPACSQVISKRLMRYIAASLVPPDDLRQHLEFVSEIKELYEKSFHQFANELTNTTLAGFQMHQTLENAFIRLDQDLSREAIEMPSLRTMSVAMSGAVALVAHIDGPHLHVASVGDCSAVLGTVTDTGQWMAKKLTNEHNSDNVGEVRRLLSEHPATERDTVIRGERLLGQLAPLRAMGDFRYKWSREQLEQLVVPQFGEQVIAPYYLTPPYLSACPEITHHILTPRDKFLIIASDGLWDTMSAMQTVHLVGEHMYGKAFLQPLTLPKQDITLGEISQMLTTRKAGLQKKPLDRNAATHLIRNALGGTEYGVEHSKLSHMLSLPQDIVRLFRDDITITVVSQRWYPIACGLLLLLALAHTTTGADLKERARAALLLEKPNGPASCQVQTPQPCPPSKFRSASGECNNFNHRYWGARGDPFIRLLQPDYADGRLKPRTSVGSHALPTPDVIVNQLQRSVDEKAIHPHITAMLPAWGQLLAYDLVQILSPNSRYRCCRNQTEETVEDVVQCYVRMGEGCREYKRSIPSHDPTSCEFHYRDQMNAASGFLDGSGLYGTTEKEIHALRTFLNGKVDTAACLRCNEPGAIGALHTVLLKEHNRIAEQLAKLNAEWSDTTLFYETRRIVMAQIQHITYSEFLPILLGSQITNNPDLRLENGGYYSGYSSANRAGMFAEVAVGAVPAFLTMLPPDMYNDSMSAEILLSSPAMQQTFIPDHASFSDEWTPISLAIQRGRDHGVPAYHKAINLCEKRFGKPFGEKLSFEDMQYFGLGQGKREVLESMYQDPEDIDLLIGGLMETPALGTVFGPTLTCLMAIQFANMRSSDRFWYENDLPPSSLTLPQLQAIRRVTLSGLLCETKDVQRAQPKAFIREDPYLNARLSCEQVAGLDVSAWRSEQDDVVEEYMQEEQPTPPEFEELNMDVISSAINKAKTKLNERKRQEYEAWVRQGGIDAKSPDGTAASFSKANRNALIIANTSLFYELATNEIVNSLHTLRRRKRQVFDNNLGGFASDDFSNALQSVDVNQFITGSISPINLEPQCENLEAPCDTTTPFRTLTAHCNNLRNPELGQSLTVFARLLPPVYDDGISQPRSLSVTGAPLPNPRSISSLIHPDISNLHTRYSLMVMQYAQFLDHDLTMTPIHKGFHESIPSCRSCDSPRTVHPECSPFPVPPRDHYYPEVNVTSGERLCFPSMRSLPGQQTLGPREQINQNTAFLDASQIYGENGCIAKKLRGFSGRLNSTIHPIQGKELLPQSPVHPECKSPSGYCFIAGDGRASEQPGLTAIHTVFMREHNRIVEGLRGVNPHWNGDQLYEQARRIVIAQNQHITYNEFLPRILSWNAVNLYGLKLLAQGYYKEYNPTCNPSIVTEFATAAFRIGHSLLRPHIPRLSVQHQPIDPPLLLRDGFFRTDNFLQPGLVDEISRGLVATPMETLDQFITGEVTNHLFEDRRIPFSGFDLIALNIHRGRDHGMPSYNNYRALCNLKRAQTWEDLGREIPPEVIARLRRIYAHVDDIDLFPGGMSERPLQGGLVGPTFACIIAIQFRQLRKCDRFWYENEDPVVKFTEQQLAEIRKTTLARIICENLDVGGDMQRAAFDLPSNFLNPRVPCNSMPQIDLSAWRENVVQGCQIGGKNVNVGESAFPSPCTSCICTNEGPQCASLRITDCAQLAREWPRDVILRDDVCSAQCGLVLQNAGTPQGRNIPISLRPPPQRIARSRIVQQQTGSAPFTFQGFQFPDLSQFIG</sequence>
<comment type="similarity">
    <text evidence="6">Belongs to the PP2C family.</text>
</comment>
<dbReference type="SUPFAM" id="SSF81606">
    <property type="entry name" value="PP2C-like"/>
    <property type="match status" value="1"/>
</dbReference>
<keyword evidence="3 6" id="KW-0378">Hydrolase</keyword>
<evidence type="ECO:0000256" key="1">
    <source>
        <dbReference type="ARBA" id="ARBA00022559"/>
    </source>
</evidence>